<keyword evidence="12" id="KW-1185">Reference proteome</keyword>
<dbReference type="InterPro" id="IPR000086">
    <property type="entry name" value="NUDIX_hydrolase_dom"/>
</dbReference>
<dbReference type="InterPro" id="IPR049734">
    <property type="entry name" value="NudC-like_C"/>
</dbReference>
<evidence type="ECO:0000259" key="10">
    <source>
        <dbReference type="PROSITE" id="PS51462"/>
    </source>
</evidence>
<dbReference type="InterPro" id="IPR020084">
    <property type="entry name" value="NUDIX_hydrolase_CS"/>
</dbReference>
<evidence type="ECO:0000256" key="5">
    <source>
        <dbReference type="ARBA" id="ARBA00022723"/>
    </source>
</evidence>
<accession>A0ABR8Y4N4</accession>
<evidence type="ECO:0000256" key="9">
    <source>
        <dbReference type="ARBA" id="ARBA00023679"/>
    </source>
</evidence>
<gene>
    <name evidence="11" type="primary">nudC</name>
    <name evidence="11" type="ORF">H9625_01635</name>
</gene>
<dbReference type="SUPFAM" id="SSF55811">
    <property type="entry name" value="Nudix"/>
    <property type="match status" value="2"/>
</dbReference>
<dbReference type="Gene3D" id="3.90.79.10">
    <property type="entry name" value="Nucleoside Triphosphate Pyrophosphohydrolase"/>
    <property type="match status" value="1"/>
</dbReference>
<evidence type="ECO:0000256" key="1">
    <source>
        <dbReference type="ARBA" id="ARBA00001946"/>
    </source>
</evidence>
<reference evidence="11 12" key="1">
    <citation type="submission" date="2020-08" db="EMBL/GenBank/DDBJ databases">
        <title>A Genomic Blueprint of the Chicken Gut Microbiome.</title>
        <authorList>
            <person name="Gilroy R."/>
            <person name="Ravi A."/>
            <person name="Getino M."/>
            <person name="Pursley I."/>
            <person name="Horton D.L."/>
            <person name="Alikhan N.-F."/>
            <person name="Baker D."/>
            <person name="Gharbi K."/>
            <person name="Hall N."/>
            <person name="Watson M."/>
            <person name="Adriaenssens E.M."/>
            <person name="Foster-Nyarko E."/>
            <person name="Jarju S."/>
            <person name="Secka A."/>
            <person name="Antonio M."/>
            <person name="Oren A."/>
            <person name="Chaudhuri R."/>
            <person name="La Ragione R.M."/>
            <person name="Hildebrand F."/>
            <person name="Pallen M.J."/>
        </authorList>
    </citation>
    <scope>NUCLEOTIDE SEQUENCE [LARGE SCALE GENOMIC DNA]</scope>
    <source>
        <strain evidence="11 12">Sa1CVN1</strain>
    </source>
</reference>
<dbReference type="InterPro" id="IPR015797">
    <property type="entry name" value="NUDIX_hydrolase-like_dom_sf"/>
</dbReference>
<comment type="caution">
    <text evidence="11">The sequence shown here is derived from an EMBL/GenBank/DDBJ whole genome shotgun (WGS) entry which is preliminary data.</text>
</comment>
<dbReference type="InterPro" id="IPR050241">
    <property type="entry name" value="NAD-cap_RNA_hydrolase_NudC"/>
</dbReference>
<dbReference type="InterPro" id="IPR015376">
    <property type="entry name" value="Znr_NADH_PPase"/>
</dbReference>
<protein>
    <recommendedName>
        <fullName evidence="4">NAD(+) diphosphatase</fullName>
        <ecNumber evidence="4">3.6.1.22</ecNumber>
    </recommendedName>
</protein>
<dbReference type="Pfam" id="PF09296">
    <property type="entry name" value="NUDIX-like"/>
    <property type="match status" value="1"/>
</dbReference>
<comment type="catalytic activity">
    <reaction evidence="9">
        <text>a 5'-end NAD(+)-phospho-ribonucleoside in mRNA + H2O = a 5'-end phospho-adenosine-phospho-ribonucleoside in mRNA + beta-nicotinamide D-ribonucleotide + 2 H(+)</text>
        <dbReference type="Rhea" id="RHEA:60876"/>
        <dbReference type="Rhea" id="RHEA-COMP:15698"/>
        <dbReference type="Rhea" id="RHEA-COMP:15719"/>
        <dbReference type="ChEBI" id="CHEBI:14649"/>
        <dbReference type="ChEBI" id="CHEBI:15377"/>
        <dbReference type="ChEBI" id="CHEBI:15378"/>
        <dbReference type="ChEBI" id="CHEBI:144029"/>
        <dbReference type="ChEBI" id="CHEBI:144051"/>
    </reaction>
    <physiologicalReaction direction="left-to-right" evidence="9">
        <dbReference type="Rhea" id="RHEA:60877"/>
    </physiologicalReaction>
</comment>
<dbReference type="PROSITE" id="PS51462">
    <property type="entry name" value="NUDIX"/>
    <property type="match status" value="1"/>
</dbReference>
<name>A0ABR8Y4N4_9BACT</name>
<feature type="domain" description="Nudix hydrolase" evidence="10">
    <location>
        <begin position="136"/>
        <end position="263"/>
    </location>
</feature>
<dbReference type="Proteomes" id="UP000620874">
    <property type="component" value="Unassembled WGS sequence"/>
</dbReference>
<dbReference type="RefSeq" id="WP_191762812.1">
    <property type="nucleotide sequence ID" value="NZ_JACSPP010000003.1"/>
</dbReference>
<proteinExistence type="inferred from homology"/>
<dbReference type="GO" id="GO:0016787">
    <property type="term" value="F:hydrolase activity"/>
    <property type="evidence" value="ECO:0007669"/>
    <property type="project" value="UniProtKB-KW"/>
</dbReference>
<keyword evidence="7" id="KW-0460">Magnesium</keyword>
<dbReference type="Gene3D" id="3.90.79.20">
    <property type="match status" value="1"/>
</dbReference>
<dbReference type="CDD" id="cd03429">
    <property type="entry name" value="NUDIX_NADH_pyrophosphatase_Nudt13"/>
    <property type="match status" value="1"/>
</dbReference>
<evidence type="ECO:0000256" key="8">
    <source>
        <dbReference type="ARBA" id="ARBA00023027"/>
    </source>
</evidence>
<dbReference type="Pfam" id="PF00293">
    <property type="entry name" value="NUDIX"/>
    <property type="match status" value="1"/>
</dbReference>
<dbReference type="Pfam" id="PF09297">
    <property type="entry name" value="Zn_ribbon_NUD"/>
    <property type="match status" value="1"/>
</dbReference>
<evidence type="ECO:0000256" key="4">
    <source>
        <dbReference type="ARBA" id="ARBA00012381"/>
    </source>
</evidence>
<comment type="cofactor">
    <cofactor evidence="2">
        <name>Zn(2+)</name>
        <dbReference type="ChEBI" id="CHEBI:29105"/>
    </cofactor>
</comment>
<comment type="cofactor">
    <cofactor evidence="1">
        <name>Mg(2+)</name>
        <dbReference type="ChEBI" id="CHEBI:18420"/>
    </cofactor>
</comment>
<dbReference type="PANTHER" id="PTHR42904">
    <property type="entry name" value="NUDIX HYDROLASE, NUDC SUBFAMILY"/>
    <property type="match status" value="1"/>
</dbReference>
<organism evidence="11 12">
    <name type="scientific">Phocaeicola intestinalis</name>
    <dbReference type="NCBI Taxonomy" id="2762212"/>
    <lineage>
        <taxon>Bacteria</taxon>
        <taxon>Pseudomonadati</taxon>
        <taxon>Bacteroidota</taxon>
        <taxon>Bacteroidia</taxon>
        <taxon>Bacteroidales</taxon>
        <taxon>Bacteroidaceae</taxon>
        <taxon>Phocaeicola</taxon>
    </lineage>
</organism>
<evidence type="ECO:0000256" key="6">
    <source>
        <dbReference type="ARBA" id="ARBA00022801"/>
    </source>
</evidence>
<evidence type="ECO:0000313" key="11">
    <source>
        <dbReference type="EMBL" id="MBD8039163.1"/>
    </source>
</evidence>
<evidence type="ECO:0000256" key="3">
    <source>
        <dbReference type="ARBA" id="ARBA00009595"/>
    </source>
</evidence>
<keyword evidence="5" id="KW-0479">Metal-binding</keyword>
<sequence length="267" mass="29816">MEEQIENNCYWFAFYEGQVLIEKRAGGWHIPVGTEPPAAIPEGSTVHEIGVMDGCAAKAYALAVPIEGDDESPRRMKDLRASFDVLPWDEYRMAGKASEILTWDRDSRFCPRCGAPAGQVAPIAKRCPVCGMEIYPRISPAIIVLIKRGEDEVLLVHARNFRGTFKGLVAGFLEPGETLEECVRREVMEETGLTIKNLKYFGSQPWPYPSGIMIGYSAEYESGTIKLQDEELSAGAFYHKSCLPEIPKKLSIARRLIDAWLEGKLND</sequence>
<keyword evidence="8" id="KW-0520">NAD</keyword>
<evidence type="ECO:0000256" key="7">
    <source>
        <dbReference type="ARBA" id="ARBA00022842"/>
    </source>
</evidence>
<dbReference type="PANTHER" id="PTHR42904:SF6">
    <property type="entry name" value="NAD-CAPPED RNA HYDROLASE NUDT12"/>
    <property type="match status" value="1"/>
</dbReference>
<dbReference type="EMBL" id="JACSPP010000003">
    <property type="protein sequence ID" value="MBD8039163.1"/>
    <property type="molecule type" value="Genomic_DNA"/>
</dbReference>
<dbReference type="PROSITE" id="PS00893">
    <property type="entry name" value="NUDIX_BOX"/>
    <property type="match status" value="1"/>
</dbReference>
<dbReference type="NCBIfam" id="NF001299">
    <property type="entry name" value="PRK00241.1"/>
    <property type="match status" value="1"/>
</dbReference>
<comment type="similarity">
    <text evidence="3">Belongs to the Nudix hydrolase family. NudC subfamily.</text>
</comment>
<evidence type="ECO:0000313" key="12">
    <source>
        <dbReference type="Proteomes" id="UP000620874"/>
    </source>
</evidence>
<dbReference type="InterPro" id="IPR015375">
    <property type="entry name" value="NADH_PPase-like_N"/>
</dbReference>
<evidence type="ECO:0000256" key="2">
    <source>
        <dbReference type="ARBA" id="ARBA00001947"/>
    </source>
</evidence>
<keyword evidence="6 11" id="KW-0378">Hydrolase</keyword>
<dbReference type="EC" id="3.6.1.22" evidence="4"/>